<evidence type="ECO:0000256" key="4">
    <source>
        <dbReference type="SAM" id="Coils"/>
    </source>
</evidence>
<dbReference type="GO" id="GO:0000155">
    <property type="term" value="F:phosphorelay sensor kinase activity"/>
    <property type="evidence" value="ECO:0007669"/>
    <property type="project" value="InterPro"/>
</dbReference>
<accession>A0AAU7MTG5</accession>
<feature type="transmembrane region" description="Helical" evidence="6">
    <location>
        <begin position="6"/>
        <end position="24"/>
    </location>
</feature>
<evidence type="ECO:0000256" key="6">
    <source>
        <dbReference type="SAM" id="Phobius"/>
    </source>
</evidence>
<keyword evidence="8" id="KW-0067">ATP-binding</keyword>
<evidence type="ECO:0000256" key="3">
    <source>
        <dbReference type="ARBA" id="ARBA00022553"/>
    </source>
</evidence>
<feature type="transmembrane region" description="Helical" evidence="6">
    <location>
        <begin position="72"/>
        <end position="92"/>
    </location>
</feature>
<dbReference type="AlphaFoldDB" id="A0AAU7MTG5"/>
<dbReference type="Gene3D" id="3.30.565.10">
    <property type="entry name" value="Histidine kinase-like ATPase, C-terminal domain"/>
    <property type="match status" value="1"/>
</dbReference>
<keyword evidence="3" id="KW-0597">Phosphoprotein</keyword>
<feature type="coiled-coil region" evidence="4">
    <location>
        <begin position="237"/>
        <end position="278"/>
    </location>
</feature>
<dbReference type="PANTHER" id="PTHR43547:SF2">
    <property type="entry name" value="HYBRID SIGNAL TRANSDUCTION HISTIDINE KINASE C"/>
    <property type="match status" value="1"/>
</dbReference>
<feature type="transmembrane region" description="Helical" evidence="6">
    <location>
        <begin position="36"/>
        <end position="57"/>
    </location>
</feature>
<dbReference type="SUPFAM" id="SSF47384">
    <property type="entry name" value="Homodimeric domain of signal transducing histidine kinase"/>
    <property type="match status" value="1"/>
</dbReference>
<dbReference type="RefSeq" id="WP_349350923.1">
    <property type="nucleotide sequence ID" value="NZ_CP157804.1"/>
</dbReference>
<reference evidence="8" key="1">
    <citation type="submission" date="2024-05" db="EMBL/GenBank/DDBJ databases">
        <title>Draft Genome Sequences of Flagellimonas sp. MMG031 and Marinobacter sp. MMG032 Isolated from the dinoflagellate Symbiodinium pilosum.</title>
        <authorList>
            <person name="Shikuma N.J."/>
            <person name="Farrell M.V."/>
        </authorList>
    </citation>
    <scope>NUCLEOTIDE SEQUENCE</scope>
    <source>
        <strain evidence="8">MMG031</strain>
    </source>
</reference>
<dbReference type="PANTHER" id="PTHR43547">
    <property type="entry name" value="TWO-COMPONENT HISTIDINE KINASE"/>
    <property type="match status" value="1"/>
</dbReference>
<evidence type="ECO:0000256" key="2">
    <source>
        <dbReference type="ARBA" id="ARBA00012438"/>
    </source>
</evidence>
<gene>
    <name evidence="8" type="ORF">ABNE31_08560</name>
</gene>
<dbReference type="InterPro" id="IPR036097">
    <property type="entry name" value="HisK_dim/P_sf"/>
</dbReference>
<feature type="region of interest" description="Disordered" evidence="5">
    <location>
        <begin position="489"/>
        <end position="509"/>
    </location>
</feature>
<dbReference type="KEGG" id="fld:ABNE31_08560"/>
<keyword evidence="4" id="KW-0175">Coiled coil</keyword>
<evidence type="ECO:0000256" key="5">
    <source>
        <dbReference type="SAM" id="MobiDB-lite"/>
    </source>
</evidence>
<feature type="transmembrane region" description="Helical" evidence="6">
    <location>
        <begin position="168"/>
        <end position="187"/>
    </location>
</feature>
<feature type="transmembrane region" description="Helical" evidence="6">
    <location>
        <begin position="199"/>
        <end position="220"/>
    </location>
</feature>
<keyword evidence="6" id="KW-0472">Membrane</keyword>
<dbReference type="EC" id="2.7.13.3" evidence="2"/>
<evidence type="ECO:0000259" key="7">
    <source>
        <dbReference type="PROSITE" id="PS50109"/>
    </source>
</evidence>
<dbReference type="InterPro" id="IPR036890">
    <property type="entry name" value="HATPase_C_sf"/>
</dbReference>
<dbReference type="InterPro" id="IPR004358">
    <property type="entry name" value="Sig_transdc_His_kin-like_C"/>
</dbReference>
<feature type="transmembrane region" description="Helical" evidence="6">
    <location>
        <begin position="137"/>
        <end position="156"/>
    </location>
</feature>
<dbReference type="CDD" id="cd00082">
    <property type="entry name" value="HisKA"/>
    <property type="match status" value="1"/>
</dbReference>
<dbReference type="PROSITE" id="PS50109">
    <property type="entry name" value="HIS_KIN"/>
    <property type="match status" value="1"/>
</dbReference>
<keyword evidence="6" id="KW-0812">Transmembrane</keyword>
<dbReference type="Pfam" id="PF02518">
    <property type="entry name" value="HATPase_c"/>
    <property type="match status" value="1"/>
</dbReference>
<dbReference type="SMART" id="SM00387">
    <property type="entry name" value="HATPase_c"/>
    <property type="match status" value="1"/>
</dbReference>
<organism evidence="8">
    <name type="scientific">Flagellimonas sp. MMG031</name>
    <dbReference type="NCBI Taxonomy" id="3158549"/>
    <lineage>
        <taxon>Bacteria</taxon>
        <taxon>Pseudomonadati</taxon>
        <taxon>Bacteroidota</taxon>
        <taxon>Flavobacteriia</taxon>
        <taxon>Flavobacteriales</taxon>
        <taxon>Flavobacteriaceae</taxon>
        <taxon>Flagellimonas</taxon>
    </lineage>
</organism>
<feature type="domain" description="Histidine kinase" evidence="7">
    <location>
        <begin position="278"/>
        <end position="492"/>
    </location>
</feature>
<dbReference type="Gene3D" id="1.10.287.130">
    <property type="match status" value="1"/>
</dbReference>
<feature type="compositionally biased region" description="Polar residues" evidence="5">
    <location>
        <begin position="491"/>
        <end position="509"/>
    </location>
</feature>
<protein>
    <recommendedName>
        <fullName evidence="2">histidine kinase</fullName>
        <ecNumber evidence="2">2.7.13.3</ecNumber>
    </recommendedName>
</protein>
<dbReference type="SUPFAM" id="SSF55874">
    <property type="entry name" value="ATPase domain of HSP90 chaperone/DNA topoisomerase II/histidine kinase"/>
    <property type="match status" value="1"/>
</dbReference>
<sequence length="509" mass="58111">MDQFDFRYLTTVVFTSIFGVFGIYHLLSFVVLKHRLLLYYFILILGLTLHWSLYFFLNGAFGGEFAVLADKASLTTAMITTSGLLLFTKSYLNITADNHPLLSKIYKVTQQIVVGLPVLHITNHLTAQIGWLNDSLVLMAAFMAMYAILLNIFSGIRLFRSHELNRYYLYSYTPILMAALLYIGTWFAKRYYDFDVNPILLTTSILVTFQLILFSLIIGFKYKAIEEQHMQMQVNANKRLEAEVAKQTADLQMAKKALEDQNEELEKINQLKNKLFSLLSHDVRVPLNNVVTIIELIQQDIEDSELKPITENLKNEISDKVSMVNDLLKWSYQQLDGVGMDKEECDLNKVLESIKDEFSRMAQDKNITIEMEVSQPTLVIDPTMLKVVLRNLTSNAIKFSDNGQKVVLWSQKQGEHIELGVKDFGMGMEKDWYQRLQNDKRPEIRKGTKGEKGTGFGLVIAKDFVEMNGGQLICESEMGEGTNFILRFPANSDNTTSQTKTSNSPVHSF</sequence>
<keyword evidence="8" id="KW-0547">Nucleotide-binding</keyword>
<dbReference type="InterPro" id="IPR005467">
    <property type="entry name" value="His_kinase_dom"/>
</dbReference>
<comment type="catalytic activity">
    <reaction evidence="1">
        <text>ATP + protein L-histidine = ADP + protein N-phospho-L-histidine.</text>
        <dbReference type="EC" id="2.7.13.3"/>
    </reaction>
</comment>
<feature type="transmembrane region" description="Helical" evidence="6">
    <location>
        <begin position="112"/>
        <end position="131"/>
    </location>
</feature>
<name>A0AAU7MTG5_9FLAO</name>
<dbReference type="PRINTS" id="PR00344">
    <property type="entry name" value="BCTRLSENSOR"/>
</dbReference>
<evidence type="ECO:0000313" key="8">
    <source>
        <dbReference type="EMBL" id="XBQ21654.1"/>
    </source>
</evidence>
<dbReference type="InterPro" id="IPR003594">
    <property type="entry name" value="HATPase_dom"/>
</dbReference>
<dbReference type="Pfam" id="PF07695">
    <property type="entry name" value="7TMR-DISM_7TM"/>
    <property type="match status" value="1"/>
</dbReference>
<dbReference type="InterPro" id="IPR011623">
    <property type="entry name" value="7TMR_DISM_rcpt_extracell_dom1"/>
</dbReference>
<dbReference type="GO" id="GO:0005524">
    <property type="term" value="F:ATP binding"/>
    <property type="evidence" value="ECO:0007669"/>
    <property type="project" value="UniProtKB-KW"/>
</dbReference>
<dbReference type="EMBL" id="CP157804">
    <property type="protein sequence ID" value="XBQ21654.1"/>
    <property type="molecule type" value="Genomic_DNA"/>
</dbReference>
<evidence type="ECO:0000256" key="1">
    <source>
        <dbReference type="ARBA" id="ARBA00000085"/>
    </source>
</evidence>
<proteinExistence type="predicted"/>
<dbReference type="InterPro" id="IPR003661">
    <property type="entry name" value="HisK_dim/P_dom"/>
</dbReference>
<keyword evidence="6" id="KW-1133">Transmembrane helix</keyword>